<reference evidence="1 2" key="1">
    <citation type="journal article" date="2024" name="G3 (Bethesda)">
        <title>Genome assembly of Hibiscus sabdariffa L. provides insights into metabolisms of medicinal natural products.</title>
        <authorList>
            <person name="Kim T."/>
        </authorList>
    </citation>
    <scope>NUCLEOTIDE SEQUENCE [LARGE SCALE GENOMIC DNA]</scope>
    <source>
        <strain evidence="1">TK-2024</strain>
        <tissue evidence="1">Old leaves</tissue>
    </source>
</reference>
<dbReference type="Proteomes" id="UP001396334">
    <property type="component" value="Unassembled WGS sequence"/>
</dbReference>
<evidence type="ECO:0000313" key="1">
    <source>
        <dbReference type="EMBL" id="KAK9041456.1"/>
    </source>
</evidence>
<name>A0ABR2TVA6_9ROSI</name>
<proteinExistence type="predicted"/>
<evidence type="ECO:0008006" key="3">
    <source>
        <dbReference type="Google" id="ProtNLM"/>
    </source>
</evidence>
<accession>A0ABR2TVA6</accession>
<dbReference type="EMBL" id="JBBPBN010000004">
    <property type="protein sequence ID" value="KAK9041456.1"/>
    <property type="molecule type" value="Genomic_DNA"/>
</dbReference>
<sequence>MRFCKLLGVATVLHRDPKVFLQAWNATAKACNAEWVCYIPSIVIWTVWLFRNDVIFKGNDVDWIQVDFLVKFRIASWLLAKFPNDSISVESLMADFSLAINLIHYVNRGNSKSGIGGLLRDESGMILMEFSEASSLSLPALVELEAINFGISNFFYNILVIDS</sequence>
<comment type="caution">
    <text evidence="1">The sequence shown here is derived from an EMBL/GenBank/DDBJ whole genome shotgun (WGS) entry which is preliminary data.</text>
</comment>
<gene>
    <name evidence="1" type="ORF">V6N11_016556</name>
</gene>
<evidence type="ECO:0000313" key="2">
    <source>
        <dbReference type="Proteomes" id="UP001396334"/>
    </source>
</evidence>
<keyword evidence="2" id="KW-1185">Reference proteome</keyword>
<organism evidence="1 2">
    <name type="scientific">Hibiscus sabdariffa</name>
    <name type="common">roselle</name>
    <dbReference type="NCBI Taxonomy" id="183260"/>
    <lineage>
        <taxon>Eukaryota</taxon>
        <taxon>Viridiplantae</taxon>
        <taxon>Streptophyta</taxon>
        <taxon>Embryophyta</taxon>
        <taxon>Tracheophyta</taxon>
        <taxon>Spermatophyta</taxon>
        <taxon>Magnoliopsida</taxon>
        <taxon>eudicotyledons</taxon>
        <taxon>Gunneridae</taxon>
        <taxon>Pentapetalae</taxon>
        <taxon>rosids</taxon>
        <taxon>malvids</taxon>
        <taxon>Malvales</taxon>
        <taxon>Malvaceae</taxon>
        <taxon>Malvoideae</taxon>
        <taxon>Hibiscus</taxon>
    </lineage>
</organism>
<protein>
    <recommendedName>
        <fullName evidence="3">RNase H type-1 domain-containing protein</fullName>
    </recommendedName>
</protein>